<gene>
    <name evidence="1" type="ORF">KUCAC02_027474</name>
</gene>
<keyword evidence="2" id="KW-1185">Reference proteome</keyword>
<accession>A0ACB9W3W4</accession>
<comment type="caution">
    <text evidence="1">The sequence shown here is derived from an EMBL/GenBank/DDBJ whole genome shotgun (WGS) entry which is preliminary data.</text>
</comment>
<name>A0ACB9W3W4_CHAAC</name>
<dbReference type="EMBL" id="CM043803">
    <property type="protein sequence ID" value="KAI4807683.1"/>
    <property type="molecule type" value="Genomic_DNA"/>
</dbReference>
<evidence type="ECO:0000313" key="1">
    <source>
        <dbReference type="EMBL" id="KAI4807683.1"/>
    </source>
</evidence>
<evidence type="ECO:0000313" key="2">
    <source>
        <dbReference type="Proteomes" id="UP001057452"/>
    </source>
</evidence>
<organism evidence="1 2">
    <name type="scientific">Chaenocephalus aceratus</name>
    <name type="common">Blackfin icefish</name>
    <name type="synonym">Chaenichthys aceratus</name>
    <dbReference type="NCBI Taxonomy" id="36190"/>
    <lineage>
        <taxon>Eukaryota</taxon>
        <taxon>Metazoa</taxon>
        <taxon>Chordata</taxon>
        <taxon>Craniata</taxon>
        <taxon>Vertebrata</taxon>
        <taxon>Euteleostomi</taxon>
        <taxon>Actinopterygii</taxon>
        <taxon>Neopterygii</taxon>
        <taxon>Teleostei</taxon>
        <taxon>Neoteleostei</taxon>
        <taxon>Acanthomorphata</taxon>
        <taxon>Eupercaria</taxon>
        <taxon>Perciformes</taxon>
        <taxon>Notothenioidei</taxon>
        <taxon>Channichthyidae</taxon>
        <taxon>Chaenocephalus</taxon>
    </lineage>
</organism>
<sequence length="72" mass="7776">MFSLLCGLMSVCALGRGTINELTTKLSLCASTTDDRKYDKGSSWGKEKQNTMGDVPRDPMTASTVWGKPCKG</sequence>
<proteinExistence type="predicted"/>
<dbReference type="Proteomes" id="UP001057452">
    <property type="component" value="Chromosome 19"/>
</dbReference>
<reference evidence="1" key="1">
    <citation type="submission" date="2022-05" db="EMBL/GenBank/DDBJ databases">
        <title>Chromosome-level genome of Chaenocephalus aceratus.</title>
        <authorList>
            <person name="Park H."/>
        </authorList>
    </citation>
    <scope>NUCLEOTIDE SEQUENCE</scope>
    <source>
        <strain evidence="1">KU_202001</strain>
    </source>
</reference>
<protein>
    <submittedName>
        <fullName evidence="1">Uncharacterized protein</fullName>
    </submittedName>
</protein>